<evidence type="ECO:0000313" key="6">
    <source>
        <dbReference type="EMBL" id="EAU68576.1"/>
    </source>
</evidence>
<dbReference type="EMBL" id="AAMD01000015">
    <property type="protein sequence ID" value="EAU68576.1"/>
    <property type="molecule type" value="Genomic_DNA"/>
</dbReference>
<dbReference type="InterPro" id="IPR036388">
    <property type="entry name" value="WH-like_DNA-bd_sf"/>
</dbReference>
<evidence type="ECO:0000259" key="5">
    <source>
        <dbReference type="PROSITE" id="PS50043"/>
    </source>
</evidence>
<dbReference type="Pfam" id="PF00196">
    <property type="entry name" value="GerE"/>
    <property type="match status" value="1"/>
</dbReference>
<dbReference type="SUPFAM" id="SSF46894">
    <property type="entry name" value="C-terminal effector domain of the bipartite response regulators"/>
    <property type="match status" value="1"/>
</dbReference>
<keyword evidence="3" id="KW-0804">Transcription</keyword>
<evidence type="ECO:0000256" key="2">
    <source>
        <dbReference type="ARBA" id="ARBA00023125"/>
    </source>
</evidence>
<dbReference type="PANTHER" id="PTHR44688:SF16">
    <property type="entry name" value="DNA-BINDING TRANSCRIPTIONAL ACTIVATOR DEVR_DOSR"/>
    <property type="match status" value="1"/>
</dbReference>
<dbReference type="Gene3D" id="1.10.10.10">
    <property type="entry name" value="Winged helix-like DNA-binding domain superfamily/Winged helix DNA-binding domain"/>
    <property type="match status" value="1"/>
</dbReference>
<dbReference type="Proteomes" id="UP000032702">
    <property type="component" value="Unassembled WGS sequence"/>
</dbReference>
<evidence type="ECO:0000256" key="3">
    <source>
        <dbReference type="ARBA" id="ARBA00023163"/>
    </source>
</evidence>
<keyword evidence="2" id="KW-0238">DNA-binding</keyword>
<dbReference type="InterPro" id="IPR000792">
    <property type="entry name" value="Tscrpt_reg_LuxR_C"/>
</dbReference>
<dbReference type="PROSITE" id="PS50043">
    <property type="entry name" value="HTH_LUXR_2"/>
    <property type="match status" value="1"/>
</dbReference>
<feature type="domain" description="HTH luxR-type" evidence="5">
    <location>
        <begin position="372"/>
        <end position="440"/>
    </location>
</feature>
<dbReference type="CDD" id="cd06170">
    <property type="entry name" value="LuxR_C_like"/>
    <property type="match status" value="1"/>
</dbReference>
<proteinExistence type="predicted"/>
<sequence length="444" mass="50130">MNTTSRCIITKSTSERSTPSPWPRRARGAGGQRTDPHRRSIPLSGYRRWTSPALDGGEYIWPDLASPAVGRKEGMGMTLDWERMNRRERLLVNKLMEALIGSQTLPELVHSTEDILSQLVSADCLALCASKLGQPSRDDWLVAKMPAVYFAHYAEWKKDDLIRDANLKQPNVVLRDTEIIGRAELESSAVYRFGHDMGVPLEQVMSVYLTEAGWEGNGGFSAYRMKRQPFSSRERDLLQHITPMLSKTIQKCRVFVERELMERLLENQPEGQKPAFLVMAAPADEVKRTGPVAGLIRKWFSPSECDASGMPQVLLKKLAFLVGHASSLDTGTDCWERHGAEETLRVTFIQLPRVDGQAYWQLRFQEVTHPLLTSWLKKLTPKEAEIANFLVQGLTDKEIAQKTHKELGTVKKQLGSIYDKLKDDGVDSRTSFIARALLPRAKKD</sequence>
<comment type="caution">
    <text evidence="6">The sequence shown here is derived from an EMBL/GenBank/DDBJ whole genome shotgun (WGS) entry which is preliminary data.</text>
</comment>
<accession>Q09A15</accession>
<dbReference type="PRINTS" id="PR00038">
    <property type="entry name" value="HTHLUXR"/>
</dbReference>
<feature type="compositionally biased region" description="Polar residues" evidence="4">
    <location>
        <begin position="1"/>
        <end position="19"/>
    </location>
</feature>
<dbReference type="GO" id="GO:0003677">
    <property type="term" value="F:DNA binding"/>
    <property type="evidence" value="ECO:0007669"/>
    <property type="project" value="UniProtKB-KW"/>
</dbReference>
<organism evidence="6 7">
    <name type="scientific">Stigmatella aurantiaca (strain DW4/3-1)</name>
    <dbReference type="NCBI Taxonomy" id="378806"/>
    <lineage>
        <taxon>Bacteria</taxon>
        <taxon>Pseudomonadati</taxon>
        <taxon>Myxococcota</taxon>
        <taxon>Myxococcia</taxon>
        <taxon>Myxococcales</taxon>
        <taxon>Cystobacterineae</taxon>
        <taxon>Archangiaceae</taxon>
        <taxon>Stigmatella</taxon>
    </lineage>
</organism>
<dbReference type="GO" id="GO:0006355">
    <property type="term" value="P:regulation of DNA-templated transcription"/>
    <property type="evidence" value="ECO:0007669"/>
    <property type="project" value="InterPro"/>
</dbReference>
<dbReference type="SMART" id="SM00421">
    <property type="entry name" value="HTH_LUXR"/>
    <property type="match status" value="1"/>
</dbReference>
<reference evidence="6 7" key="1">
    <citation type="submission" date="2006-04" db="EMBL/GenBank/DDBJ databases">
        <authorList>
            <person name="Nierman W.C."/>
        </authorList>
    </citation>
    <scope>NUCLEOTIDE SEQUENCE [LARGE SCALE GENOMIC DNA]</scope>
    <source>
        <strain evidence="6 7">DW4/3-1</strain>
    </source>
</reference>
<gene>
    <name evidence="6" type="ORF">STIAU_8779</name>
</gene>
<evidence type="ECO:0000256" key="1">
    <source>
        <dbReference type="ARBA" id="ARBA00023015"/>
    </source>
</evidence>
<evidence type="ECO:0000256" key="4">
    <source>
        <dbReference type="SAM" id="MobiDB-lite"/>
    </source>
</evidence>
<protein>
    <submittedName>
        <fullName evidence="6">Transcriptional regulator, LuxR family protein</fullName>
    </submittedName>
</protein>
<dbReference type="PANTHER" id="PTHR44688">
    <property type="entry name" value="DNA-BINDING TRANSCRIPTIONAL ACTIVATOR DEVR_DOSR"/>
    <property type="match status" value="1"/>
</dbReference>
<dbReference type="InterPro" id="IPR016032">
    <property type="entry name" value="Sig_transdc_resp-reg_C-effctor"/>
</dbReference>
<dbReference type="AlphaFoldDB" id="Q09A15"/>
<name>Q09A15_STIAD</name>
<evidence type="ECO:0000313" key="7">
    <source>
        <dbReference type="Proteomes" id="UP000032702"/>
    </source>
</evidence>
<feature type="region of interest" description="Disordered" evidence="4">
    <location>
        <begin position="1"/>
        <end position="42"/>
    </location>
</feature>
<keyword evidence="1" id="KW-0805">Transcription regulation</keyword>